<evidence type="ECO:0000313" key="2">
    <source>
        <dbReference type="Proteomes" id="UP001343257"/>
    </source>
</evidence>
<evidence type="ECO:0000313" key="1">
    <source>
        <dbReference type="EMBL" id="MED5017936.1"/>
    </source>
</evidence>
<reference evidence="1 2" key="1">
    <citation type="submission" date="2023-03" db="EMBL/GenBank/DDBJ databases">
        <title>Bacillus Genome Sequencing.</title>
        <authorList>
            <person name="Dunlap C."/>
        </authorList>
    </citation>
    <scope>NUCLEOTIDE SEQUENCE [LARGE SCALE GENOMIC DNA]</scope>
    <source>
        <strain evidence="1 2">NRS-52</strain>
    </source>
</reference>
<name>A0ABU6PUT9_9BACL</name>
<comment type="caution">
    <text evidence="1">The sequence shown here is derived from an EMBL/GenBank/DDBJ whole genome shotgun (WGS) entry which is preliminary data.</text>
</comment>
<dbReference type="Proteomes" id="UP001343257">
    <property type="component" value="Unassembled WGS sequence"/>
</dbReference>
<evidence type="ECO:0008006" key="3">
    <source>
        <dbReference type="Google" id="ProtNLM"/>
    </source>
</evidence>
<gene>
    <name evidence="1" type="ORF">P9847_11545</name>
</gene>
<proteinExistence type="predicted"/>
<organism evidence="1 2">
    <name type="scientific">Paenibacillus chibensis</name>
    <dbReference type="NCBI Taxonomy" id="59846"/>
    <lineage>
        <taxon>Bacteria</taxon>
        <taxon>Bacillati</taxon>
        <taxon>Bacillota</taxon>
        <taxon>Bacilli</taxon>
        <taxon>Bacillales</taxon>
        <taxon>Paenibacillaceae</taxon>
        <taxon>Paenibacillus</taxon>
    </lineage>
</organism>
<keyword evidence="2" id="KW-1185">Reference proteome</keyword>
<dbReference type="RefSeq" id="WP_328277932.1">
    <property type="nucleotide sequence ID" value="NZ_JARTLD010000028.1"/>
</dbReference>
<sequence>MESWEVQLATFFKSRQSGEDPAAEAASAKVISPLPNISLSLGDEIILDEENLIVANRIYEIPLQPGDEVILLPTAGGQIFYLMDKVGR</sequence>
<dbReference type="EMBL" id="JARTLD010000028">
    <property type="protein sequence ID" value="MED5017936.1"/>
    <property type="molecule type" value="Genomic_DNA"/>
</dbReference>
<protein>
    <recommendedName>
        <fullName evidence="3">DUF2577 domain-containing protein</fullName>
    </recommendedName>
</protein>
<accession>A0ABU6PUT9</accession>